<dbReference type="PANTHER" id="PTHR30466">
    <property type="entry name" value="FLAVIN REDUCTASE"/>
    <property type="match status" value="1"/>
</dbReference>
<organism evidence="3 4">
    <name type="scientific">Kitasatospora phosalacinea</name>
    <dbReference type="NCBI Taxonomy" id="2065"/>
    <lineage>
        <taxon>Bacteria</taxon>
        <taxon>Bacillati</taxon>
        <taxon>Actinomycetota</taxon>
        <taxon>Actinomycetes</taxon>
        <taxon>Kitasatosporales</taxon>
        <taxon>Streptomycetaceae</taxon>
        <taxon>Kitasatospora</taxon>
    </lineage>
</organism>
<keyword evidence="4" id="KW-1185">Reference proteome</keyword>
<dbReference type="Gene3D" id="2.30.110.10">
    <property type="entry name" value="Electron Transport, Fmn-binding Protein, Chain A"/>
    <property type="match status" value="1"/>
</dbReference>
<keyword evidence="1 3" id="KW-0560">Oxidoreductase</keyword>
<name>A0ABW6GDA5_9ACTN</name>
<dbReference type="InterPro" id="IPR002563">
    <property type="entry name" value="Flavin_Rdtase-like_dom"/>
</dbReference>
<protein>
    <submittedName>
        <fullName evidence="3">Flavin reductase family protein</fullName>
        <ecNumber evidence="3">1.-.-.-</ecNumber>
    </submittedName>
</protein>
<dbReference type="SMART" id="SM00903">
    <property type="entry name" value="Flavin_Reduct"/>
    <property type="match status" value="1"/>
</dbReference>
<comment type="caution">
    <text evidence="3">The sequence shown here is derived from an EMBL/GenBank/DDBJ whole genome shotgun (WGS) entry which is preliminary data.</text>
</comment>
<evidence type="ECO:0000313" key="4">
    <source>
        <dbReference type="Proteomes" id="UP001599542"/>
    </source>
</evidence>
<dbReference type="Pfam" id="PF01613">
    <property type="entry name" value="Flavin_Reduct"/>
    <property type="match status" value="1"/>
</dbReference>
<gene>
    <name evidence="3" type="ORF">ACFW6T_01760</name>
</gene>
<dbReference type="Proteomes" id="UP001599542">
    <property type="component" value="Unassembled WGS sequence"/>
</dbReference>
<dbReference type="EC" id="1.-.-.-" evidence="3"/>
<evidence type="ECO:0000259" key="2">
    <source>
        <dbReference type="SMART" id="SM00903"/>
    </source>
</evidence>
<dbReference type="InterPro" id="IPR050268">
    <property type="entry name" value="NADH-dep_flavin_reductase"/>
</dbReference>
<dbReference type="SUPFAM" id="SSF50475">
    <property type="entry name" value="FMN-binding split barrel"/>
    <property type="match status" value="1"/>
</dbReference>
<evidence type="ECO:0000313" key="3">
    <source>
        <dbReference type="EMBL" id="MFE1350699.1"/>
    </source>
</evidence>
<proteinExistence type="predicted"/>
<sequence length="151" mass="15764">MARVATPVSVVTATGPGGVPSGATVSAFSSLSVDPPMVLVALDRRSRTLEAIRACGGFGLNVLGAEQDGLALSFAARSATDKFAGVEWRPDRGLPRIVRAPAWIAATAVDLVDGGDHVIVLGRVESAELSGSEPPLVYYRRSFGTHRPNPR</sequence>
<dbReference type="PANTHER" id="PTHR30466:SF1">
    <property type="entry name" value="FMN REDUCTASE (NADH) RUTF"/>
    <property type="match status" value="1"/>
</dbReference>
<dbReference type="EMBL" id="JBHYPX010000002">
    <property type="protein sequence ID" value="MFE1350699.1"/>
    <property type="molecule type" value="Genomic_DNA"/>
</dbReference>
<dbReference type="RefSeq" id="WP_380316955.1">
    <property type="nucleotide sequence ID" value="NZ_JBHYPW010000003.1"/>
</dbReference>
<feature type="domain" description="Flavin reductase like" evidence="2">
    <location>
        <begin position="1"/>
        <end position="145"/>
    </location>
</feature>
<dbReference type="InterPro" id="IPR012349">
    <property type="entry name" value="Split_barrel_FMN-bd"/>
</dbReference>
<evidence type="ECO:0000256" key="1">
    <source>
        <dbReference type="ARBA" id="ARBA00023002"/>
    </source>
</evidence>
<reference evidence="3 4" key="1">
    <citation type="submission" date="2024-09" db="EMBL/GenBank/DDBJ databases">
        <title>The Natural Products Discovery Center: Release of the First 8490 Sequenced Strains for Exploring Actinobacteria Biosynthetic Diversity.</title>
        <authorList>
            <person name="Kalkreuter E."/>
            <person name="Kautsar S.A."/>
            <person name="Yang D."/>
            <person name="Bader C.D."/>
            <person name="Teijaro C.N."/>
            <person name="Fluegel L."/>
            <person name="Davis C.M."/>
            <person name="Simpson J.R."/>
            <person name="Lauterbach L."/>
            <person name="Steele A.D."/>
            <person name="Gui C."/>
            <person name="Meng S."/>
            <person name="Li G."/>
            <person name="Viehrig K."/>
            <person name="Ye F."/>
            <person name="Su P."/>
            <person name="Kiefer A.F."/>
            <person name="Nichols A."/>
            <person name="Cepeda A.J."/>
            <person name="Yan W."/>
            <person name="Fan B."/>
            <person name="Jiang Y."/>
            <person name="Adhikari A."/>
            <person name="Zheng C.-J."/>
            <person name="Schuster L."/>
            <person name="Cowan T.M."/>
            <person name="Smanski M.J."/>
            <person name="Chevrette M.G."/>
            <person name="De Carvalho L.P.S."/>
            <person name="Shen B."/>
        </authorList>
    </citation>
    <scope>NUCLEOTIDE SEQUENCE [LARGE SCALE GENOMIC DNA]</scope>
    <source>
        <strain evidence="3 4">NPDC058753</strain>
    </source>
</reference>
<dbReference type="GO" id="GO:0016491">
    <property type="term" value="F:oxidoreductase activity"/>
    <property type="evidence" value="ECO:0007669"/>
    <property type="project" value="UniProtKB-KW"/>
</dbReference>
<accession>A0ABW6GDA5</accession>